<dbReference type="Pfam" id="PF23232">
    <property type="entry name" value="AAA_lid_13"/>
    <property type="match status" value="1"/>
</dbReference>
<dbReference type="GeneID" id="27712226"/>
<dbReference type="Proteomes" id="UP000053411">
    <property type="component" value="Unassembled WGS sequence"/>
</dbReference>
<dbReference type="RefSeq" id="XP_016631825.1">
    <property type="nucleotide sequence ID" value="XM_016776980.1"/>
</dbReference>
<dbReference type="Pfam" id="PF22942">
    <property type="entry name" value="DUF7025"/>
    <property type="match status" value="1"/>
</dbReference>
<evidence type="ECO:0000256" key="1">
    <source>
        <dbReference type="SAM" id="MobiDB-lite"/>
    </source>
</evidence>
<dbReference type="InterPro" id="IPR027417">
    <property type="entry name" value="P-loop_NTPase"/>
</dbReference>
<proteinExistence type="predicted"/>
<dbReference type="InterPro" id="IPR003959">
    <property type="entry name" value="ATPase_AAA_core"/>
</dbReference>
<dbReference type="STRING" id="1442371.A0A0D2JW32"/>
<dbReference type="GO" id="GO:0016887">
    <property type="term" value="F:ATP hydrolysis activity"/>
    <property type="evidence" value="ECO:0007669"/>
    <property type="project" value="InterPro"/>
</dbReference>
<sequence length="795" mass="91753">MQDAHTAAAANEVASQKIRYQSDTSSRDGSTELDNSGNVEIVRFKQPSVVGSGEGSLFGLYEDTTRQGRRTQETSRRVDPTIFKRLRELEDENERLRERESAWEVPKPPPLPSYRPLVLHNFVEDSRISGTYLDDPQWQQGAHGPELSAGRSLRNIEDYLDRHPEVIYILHKDYDINRRFDDSEVVDKDGVFRTPKPFRESISLTSDLLLDAMEIFFKSIPDFDFYFPQFRVEDEIAAPYLPFYYALPYLEVAMAPLEELHRKLVRILTNSILNSHGEDYTKAKNLFDRGRVSQRYMQYLIRPGDVLVEGSGPMKQAFVAKSWLTEHTRGNGGVRREDYADEPYTMKSRREKGSKIGAPEIMYFVFSWSVKAWQWSYNGSFHQSSARRSIYMKVTFENDEVDIKDLNVFPLMYADRKIRQELELRGKMFWKCRFKHIVSYTGSQDDGLIFNDARHMIDTATYNKLHIGKLQSIEAAVDRPADITPERMAVNDPIVGNDLLLFPPKMMGYNLHAKRWYELYVDQMKDVDWNTQAFKTLVMAEDTKELILALVENQLEAKKSTDLISGKGSGLIVLLHGGPGTGKTFTAESVAEIAKKPLYRITCGEVGTDPLIVEKRLTAILHLGKIWDCVVLLDEADVFLEERDLRDVHRNALVSVFLHVLEYYDGILILTSNLVGAFDEAFKSRIQLVLHYKDLNEPQRRKVWRNFINRLKELGEAIDSEDLEDHLAMLGKEELNGRQIRNAITTARQLAKYKKRPLCYDHLKHVITVSSQFEQYMKDLKGGQTDRERKKLDEI</sequence>
<dbReference type="InterPro" id="IPR054289">
    <property type="entry name" value="DUF7025"/>
</dbReference>
<name>A0A0D2JW32_9EURO</name>
<protein>
    <recommendedName>
        <fullName evidence="2">AAA+ ATPase domain-containing protein</fullName>
    </recommendedName>
</protein>
<organism evidence="3 4">
    <name type="scientific">Fonsecaea multimorphosa CBS 102226</name>
    <dbReference type="NCBI Taxonomy" id="1442371"/>
    <lineage>
        <taxon>Eukaryota</taxon>
        <taxon>Fungi</taxon>
        <taxon>Dikarya</taxon>
        <taxon>Ascomycota</taxon>
        <taxon>Pezizomycotina</taxon>
        <taxon>Eurotiomycetes</taxon>
        <taxon>Chaetothyriomycetidae</taxon>
        <taxon>Chaetothyriales</taxon>
        <taxon>Herpotrichiellaceae</taxon>
        <taxon>Fonsecaea</taxon>
    </lineage>
</organism>
<keyword evidence="4" id="KW-1185">Reference proteome</keyword>
<dbReference type="OrthoDB" id="10042665at2759"/>
<dbReference type="AlphaFoldDB" id="A0A0D2JW32"/>
<dbReference type="SUPFAM" id="SSF52540">
    <property type="entry name" value="P-loop containing nucleoside triphosphate hydrolases"/>
    <property type="match status" value="1"/>
</dbReference>
<dbReference type="InterPro" id="IPR003593">
    <property type="entry name" value="AAA+_ATPase"/>
</dbReference>
<dbReference type="SMART" id="SM00382">
    <property type="entry name" value="AAA"/>
    <property type="match status" value="1"/>
</dbReference>
<dbReference type="PANTHER" id="PTHR46411:SF2">
    <property type="entry name" value="AAA+ ATPASE DOMAIN-CONTAINING PROTEIN"/>
    <property type="match status" value="1"/>
</dbReference>
<evidence type="ECO:0000313" key="4">
    <source>
        <dbReference type="Proteomes" id="UP000053411"/>
    </source>
</evidence>
<dbReference type="Pfam" id="PF00004">
    <property type="entry name" value="AAA"/>
    <property type="match status" value="1"/>
</dbReference>
<dbReference type="CDD" id="cd19481">
    <property type="entry name" value="RecA-like_protease"/>
    <property type="match status" value="1"/>
</dbReference>
<feature type="region of interest" description="Disordered" evidence="1">
    <location>
        <begin position="1"/>
        <end position="38"/>
    </location>
</feature>
<evidence type="ECO:0000313" key="3">
    <source>
        <dbReference type="EMBL" id="KIX97702.1"/>
    </source>
</evidence>
<dbReference type="VEuPathDB" id="FungiDB:Z520_06480"/>
<evidence type="ECO:0000259" key="2">
    <source>
        <dbReference type="SMART" id="SM00382"/>
    </source>
</evidence>
<dbReference type="InterPro" id="IPR056599">
    <property type="entry name" value="AAA_lid_fung"/>
</dbReference>
<feature type="domain" description="AAA+ ATPase" evidence="2">
    <location>
        <begin position="569"/>
        <end position="696"/>
    </location>
</feature>
<dbReference type="GO" id="GO:0005524">
    <property type="term" value="F:ATP binding"/>
    <property type="evidence" value="ECO:0007669"/>
    <property type="project" value="InterPro"/>
</dbReference>
<dbReference type="PANTHER" id="PTHR46411">
    <property type="entry name" value="FAMILY ATPASE, PUTATIVE-RELATED"/>
    <property type="match status" value="1"/>
</dbReference>
<reference evidence="3 4" key="1">
    <citation type="submission" date="2015-01" db="EMBL/GenBank/DDBJ databases">
        <title>The Genome Sequence of Fonsecaea multimorphosa CBS 102226.</title>
        <authorList>
            <consortium name="The Broad Institute Genomics Platform"/>
            <person name="Cuomo C."/>
            <person name="de Hoog S."/>
            <person name="Gorbushina A."/>
            <person name="Stielow B."/>
            <person name="Teixiera M."/>
            <person name="Abouelleil A."/>
            <person name="Chapman S.B."/>
            <person name="Priest M."/>
            <person name="Young S.K."/>
            <person name="Wortman J."/>
            <person name="Nusbaum C."/>
            <person name="Birren B."/>
        </authorList>
    </citation>
    <scope>NUCLEOTIDE SEQUENCE [LARGE SCALE GENOMIC DNA]</scope>
    <source>
        <strain evidence="3 4">CBS 102226</strain>
    </source>
</reference>
<dbReference type="Gene3D" id="3.40.50.300">
    <property type="entry name" value="P-loop containing nucleotide triphosphate hydrolases"/>
    <property type="match status" value="1"/>
</dbReference>
<dbReference type="EMBL" id="KN848073">
    <property type="protein sequence ID" value="KIX97702.1"/>
    <property type="molecule type" value="Genomic_DNA"/>
</dbReference>
<gene>
    <name evidence="3" type="ORF">Z520_06480</name>
</gene>
<accession>A0A0D2JW32</accession>